<name>A0A1F7GD62_9BACT</name>
<proteinExistence type="predicted"/>
<feature type="signal peptide" evidence="2">
    <location>
        <begin position="1"/>
        <end position="23"/>
    </location>
</feature>
<sequence>MHKLFAVICLLSASFFVFPEALAAAAIRVPQDRSSIQEAINATANGDTILVSPGTYTGSVNLNKGVTLQATSYDSANPKNNQTIIEGDLSLRGAITIPSGVNPQPRIVGFWIRNSSSDPYYSGTFSNSPYIIESSYLTSAGDLSEYEKGSGGLARNNVYEGAGDDGIDLDNQVANIIIEGNHFLNSRQDGIEMRFQDDKITNTVDVIIRNNKFEANGQSSNGGDGIQFIDYGTDTNRRITIERNLFLNNKSSGIGLMCCQNTIENFEAASVREEIRVINNTFVGNNYGLTGGDNLLALNNIFVNTTNLAVKNVDNKSKVSYNLFYANGANFSGSNVDGTTTLLLDPKLTADYSLSAGSPAIDQGSSTFSWQNIFGQNVNINISSFQGSSPDLGWSEGGLIGPTIPPQPASNPSPTQPFSTPPPAVEPTLPSIATGKFYVCW</sequence>
<dbReference type="AlphaFoldDB" id="A0A1F7GD62"/>
<protein>
    <recommendedName>
        <fullName evidence="3">Right handed beta helix domain-containing protein</fullName>
    </recommendedName>
</protein>
<evidence type="ECO:0000256" key="2">
    <source>
        <dbReference type="SAM" id="SignalP"/>
    </source>
</evidence>
<dbReference type="InterPro" id="IPR006626">
    <property type="entry name" value="PbH1"/>
</dbReference>
<evidence type="ECO:0000259" key="3">
    <source>
        <dbReference type="Pfam" id="PF13229"/>
    </source>
</evidence>
<evidence type="ECO:0000313" key="4">
    <source>
        <dbReference type="EMBL" id="OGK16809.1"/>
    </source>
</evidence>
<organism evidence="4 5">
    <name type="scientific">Candidatus Roizmanbacteria bacterium RIFCSPHIGHO2_01_FULL_39_12c</name>
    <dbReference type="NCBI Taxonomy" id="1802031"/>
    <lineage>
        <taxon>Bacteria</taxon>
        <taxon>Candidatus Roizmaniibacteriota</taxon>
    </lineage>
</organism>
<keyword evidence="2" id="KW-0732">Signal</keyword>
<dbReference type="Pfam" id="PF13229">
    <property type="entry name" value="Beta_helix"/>
    <property type="match status" value="1"/>
</dbReference>
<dbReference type="InterPro" id="IPR039448">
    <property type="entry name" value="Beta_helix"/>
</dbReference>
<feature type="domain" description="Right handed beta helix" evidence="3">
    <location>
        <begin position="146"/>
        <end position="301"/>
    </location>
</feature>
<dbReference type="InterPro" id="IPR011050">
    <property type="entry name" value="Pectin_lyase_fold/virulence"/>
</dbReference>
<dbReference type="EMBL" id="MFZG01000017">
    <property type="protein sequence ID" value="OGK16809.1"/>
    <property type="molecule type" value="Genomic_DNA"/>
</dbReference>
<dbReference type="SMART" id="SM00710">
    <property type="entry name" value="PbH1"/>
    <property type="match status" value="5"/>
</dbReference>
<dbReference type="Gene3D" id="2.160.20.10">
    <property type="entry name" value="Single-stranded right-handed beta-helix, Pectin lyase-like"/>
    <property type="match status" value="1"/>
</dbReference>
<evidence type="ECO:0000256" key="1">
    <source>
        <dbReference type="SAM" id="MobiDB-lite"/>
    </source>
</evidence>
<reference evidence="4 5" key="1">
    <citation type="journal article" date="2016" name="Nat. Commun.">
        <title>Thousands of microbial genomes shed light on interconnected biogeochemical processes in an aquifer system.</title>
        <authorList>
            <person name="Anantharaman K."/>
            <person name="Brown C.T."/>
            <person name="Hug L.A."/>
            <person name="Sharon I."/>
            <person name="Castelle C.J."/>
            <person name="Probst A.J."/>
            <person name="Thomas B.C."/>
            <person name="Singh A."/>
            <person name="Wilkins M.J."/>
            <person name="Karaoz U."/>
            <person name="Brodie E.L."/>
            <person name="Williams K.H."/>
            <person name="Hubbard S.S."/>
            <person name="Banfield J.F."/>
        </authorList>
    </citation>
    <scope>NUCLEOTIDE SEQUENCE [LARGE SCALE GENOMIC DNA]</scope>
</reference>
<comment type="caution">
    <text evidence="4">The sequence shown here is derived from an EMBL/GenBank/DDBJ whole genome shotgun (WGS) entry which is preliminary data.</text>
</comment>
<accession>A0A1F7GD62</accession>
<feature type="chain" id="PRO_5009529163" description="Right handed beta helix domain-containing protein" evidence="2">
    <location>
        <begin position="24"/>
        <end position="441"/>
    </location>
</feature>
<feature type="region of interest" description="Disordered" evidence="1">
    <location>
        <begin position="396"/>
        <end position="428"/>
    </location>
</feature>
<evidence type="ECO:0000313" key="5">
    <source>
        <dbReference type="Proteomes" id="UP000177208"/>
    </source>
</evidence>
<feature type="compositionally biased region" description="Pro residues" evidence="1">
    <location>
        <begin position="403"/>
        <end position="425"/>
    </location>
</feature>
<dbReference type="Proteomes" id="UP000177208">
    <property type="component" value="Unassembled WGS sequence"/>
</dbReference>
<dbReference type="SUPFAM" id="SSF51126">
    <property type="entry name" value="Pectin lyase-like"/>
    <property type="match status" value="1"/>
</dbReference>
<gene>
    <name evidence="4" type="ORF">A2774_05370</name>
</gene>
<dbReference type="InterPro" id="IPR012334">
    <property type="entry name" value="Pectin_lyas_fold"/>
</dbReference>